<evidence type="ECO:0000256" key="9">
    <source>
        <dbReference type="SAM" id="MobiDB-lite"/>
    </source>
</evidence>
<keyword evidence="6 10" id="KW-0472">Membrane</keyword>
<accession>A0A3S3PRE6</accession>
<dbReference type="GO" id="GO:0005886">
    <property type="term" value="C:plasma membrane"/>
    <property type="evidence" value="ECO:0007669"/>
    <property type="project" value="UniProtKB-SubCell"/>
</dbReference>
<name>A0A3S3PRE6_9MAGN</name>
<keyword evidence="5 8" id="KW-0175">Coiled coil</keyword>
<dbReference type="Proteomes" id="UP000283530">
    <property type="component" value="Unassembled WGS sequence"/>
</dbReference>
<keyword evidence="2" id="KW-1003">Cell membrane</keyword>
<evidence type="ECO:0000256" key="2">
    <source>
        <dbReference type="ARBA" id="ARBA00022475"/>
    </source>
</evidence>
<feature type="compositionally biased region" description="Basic and acidic residues" evidence="9">
    <location>
        <begin position="464"/>
        <end position="483"/>
    </location>
</feature>
<evidence type="ECO:0000313" key="11">
    <source>
        <dbReference type="EMBL" id="RWR96233.1"/>
    </source>
</evidence>
<reference evidence="11 12" key="1">
    <citation type="journal article" date="2019" name="Nat. Plants">
        <title>Stout camphor tree genome fills gaps in understanding of flowering plant genome evolution.</title>
        <authorList>
            <person name="Chaw S.M."/>
            <person name="Liu Y.C."/>
            <person name="Wu Y.W."/>
            <person name="Wang H.Y."/>
            <person name="Lin C.I."/>
            <person name="Wu C.S."/>
            <person name="Ke H.M."/>
            <person name="Chang L.Y."/>
            <person name="Hsu C.Y."/>
            <person name="Yang H.T."/>
            <person name="Sudianto E."/>
            <person name="Hsu M.H."/>
            <person name="Wu K.P."/>
            <person name="Wang L.N."/>
            <person name="Leebens-Mack J.H."/>
            <person name="Tsai I.J."/>
        </authorList>
    </citation>
    <scope>NUCLEOTIDE SEQUENCE [LARGE SCALE GENOMIC DNA]</scope>
    <source>
        <strain evidence="12">cv. Chaw 1501</strain>
        <tissue evidence="11">Young leaves</tissue>
    </source>
</reference>
<evidence type="ECO:0000256" key="1">
    <source>
        <dbReference type="ARBA" id="ARBA00004162"/>
    </source>
</evidence>
<keyword evidence="12" id="KW-1185">Reference proteome</keyword>
<feature type="region of interest" description="Disordered" evidence="9">
    <location>
        <begin position="1"/>
        <end position="72"/>
    </location>
</feature>
<feature type="region of interest" description="Disordered" evidence="9">
    <location>
        <begin position="544"/>
        <end position="622"/>
    </location>
</feature>
<evidence type="ECO:0000256" key="3">
    <source>
        <dbReference type="ARBA" id="ARBA00022692"/>
    </source>
</evidence>
<organism evidence="11 12">
    <name type="scientific">Cinnamomum micranthum f. kanehirae</name>
    <dbReference type="NCBI Taxonomy" id="337451"/>
    <lineage>
        <taxon>Eukaryota</taxon>
        <taxon>Viridiplantae</taxon>
        <taxon>Streptophyta</taxon>
        <taxon>Embryophyta</taxon>
        <taxon>Tracheophyta</taxon>
        <taxon>Spermatophyta</taxon>
        <taxon>Magnoliopsida</taxon>
        <taxon>Magnoliidae</taxon>
        <taxon>Laurales</taxon>
        <taxon>Lauraceae</taxon>
        <taxon>Cinnamomum</taxon>
    </lineage>
</organism>
<comment type="caution">
    <text evidence="11">The sequence shown here is derived from an EMBL/GenBank/DDBJ whole genome shotgun (WGS) entry which is preliminary data.</text>
</comment>
<feature type="region of interest" description="Disordered" evidence="9">
    <location>
        <begin position="441"/>
        <end position="510"/>
    </location>
</feature>
<comment type="similarity">
    <text evidence="7">Belongs to the plant Proton pump-interactor protein family.</text>
</comment>
<evidence type="ECO:0000256" key="5">
    <source>
        <dbReference type="ARBA" id="ARBA00023054"/>
    </source>
</evidence>
<comment type="subcellular location">
    <subcellularLocation>
        <location evidence="1">Cell membrane</location>
        <topology evidence="1">Single-pass membrane protein</topology>
    </subcellularLocation>
</comment>
<sequence length="655" mass="73909">MGVEIMGAELPQGQANDGVPLNIDDVKPNQGSEYEEPIKFGAVDGSHGTSNGPSKGDSDPSADANFPKDAVDEWPAPKQIHSFYFARFRSYDDPKLRAKTDQAEKEIQKKNQARVQLTDALKAKRSDRAAIISQLKPLTAEDRRYRGMLDEKRKELEPLHAALGKLRSANNVTRERGVGLFSSEEELNDHIASLHYRMQHESIPLVEEKQLLRDIKQLEGTREKVIANAAMKAKIQDSLGQKEAIQGQVKLIGGDLDGVRKEQQAIRGKIKDLEEDLKAIDSEINTLQEELGTLNQKRDKAYESMNELRKAREERAYKLGYGSGTLLNNLFYSFVWVPVMGYNAYFYQNRSLLNNAKDLAAKKDIAALEELTHMEMEKFMSLWSSNKAFRDDYEKRILTSLDIRQLSRDGRIRNPDENPLILEVISPAVEPVTASVKVNTKGSKEDVNHVNPSQEHNSVSINKAQKEGDNKLTKVEIKGKGDVSEDTESFSLPEKPQKESPEDKKIDAGRLKELKREEEIAKAKLALERKKKLAEKAAAKAAIRAQKEAERKQKEREKRAKKKAGSSTPADDDEQVEAETNVVDSEKSEDNIEAQVPTKDKEQKKEVRYRKQQKAQDPLRKVMLKKKKSPSYLVWAVPAGVIAIMLALFAYYYAL</sequence>
<evidence type="ECO:0000256" key="4">
    <source>
        <dbReference type="ARBA" id="ARBA00022989"/>
    </source>
</evidence>
<dbReference type="EMBL" id="QPKB01000012">
    <property type="protein sequence ID" value="RWR96233.1"/>
    <property type="molecule type" value="Genomic_DNA"/>
</dbReference>
<feature type="coiled-coil region" evidence="8">
    <location>
        <begin position="256"/>
        <end position="314"/>
    </location>
</feature>
<feature type="compositionally biased region" description="Basic and acidic residues" evidence="9">
    <location>
        <begin position="545"/>
        <end position="558"/>
    </location>
</feature>
<dbReference type="AlphaFoldDB" id="A0A3S3PRE6"/>
<feature type="compositionally biased region" description="Polar residues" evidence="9">
    <location>
        <begin position="450"/>
        <end position="463"/>
    </location>
</feature>
<evidence type="ECO:0000256" key="10">
    <source>
        <dbReference type="SAM" id="Phobius"/>
    </source>
</evidence>
<evidence type="ECO:0000256" key="6">
    <source>
        <dbReference type="ARBA" id="ARBA00023136"/>
    </source>
</evidence>
<evidence type="ECO:0000256" key="7">
    <source>
        <dbReference type="ARBA" id="ARBA00038080"/>
    </source>
</evidence>
<proteinExistence type="inferred from homology"/>
<feature type="transmembrane region" description="Helical" evidence="10">
    <location>
        <begin position="330"/>
        <end position="347"/>
    </location>
</feature>
<evidence type="ECO:0000313" key="12">
    <source>
        <dbReference type="Proteomes" id="UP000283530"/>
    </source>
</evidence>
<keyword evidence="3 10" id="KW-0812">Transmembrane</keyword>
<feature type="transmembrane region" description="Helical" evidence="10">
    <location>
        <begin position="632"/>
        <end position="654"/>
    </location>
</feature>
<gene>
    <name evidence="11" type="ORF">CKAN_02560600</name>
</gene>
<dbReference type="PANTHER" id="PTHR32219:SF2">
    <property type="entry name" value="PROTON PUMP-INTERACTOR 1"/>
    <property type="match status" value="1"/>
</dbReference>
<keyword evidence="4 10" id="KW-1133">Transmembrane helix</keyword>
<dbReference type="PANTHER" id="PTHR32219">
    <property type="entry name" value="RNA-BINDING PROTEIN YLMH-RELATED"/>
    <property type="match status" value="1"/>
</dbReference>
<dbReference type="OrthoDB" id="2195113at2759"/>
<dbReference type="InterPro" id="IPR055282">
    <property type="entry name" value="PPI1-4"/>
</dbReference>
<evidence type="ECO:0000256" key="8">
    <source>
        <dbReference type="SAM" id="Coils"/>
    </source>
</evidence>
<feature type="compositionally biased region" description="Basic and acidic residues" evidence="9">
    <location>
        <begin position="495"/>
        <end position="510"/>
    </location>
</feature>
<protein>
    <submittedName>
        <fullName evidence="11">Proton pump-interactor 1</fullName>
    </submittedName>
</protein>